<feature type="transmembrane region" description="Helical" evidence="2">
    <location>
        <begin position="68"/>
        <end position="86"/>
    </location>
</feature>
<protein>
    <submittedName>
        <fullName evidence="3">Uncharacterized protein</fullName>
    </submittedName>
</protein>
<keyword evidence="1" id="KW-0175">Coiled coil</keyword>
<feature type="transmembrane region" description="Helical" evidence="2">
    <location>
        <begin position="45"/>
        <end position="62"/>
    </location>
</feature>
<reference evidence="3" key="1">
    <citation type="submission" date="2021-01" db="EMBL/GenBank/DDBJ databases">
        <authorList>
            <person name="Corre E."/>
            <person name="Pelletier E."/>
            <person name="Niang G."/>
            <person name="Scheremetjew M."/>
            <person name="Finn R."/>
            <person name="Kale V."/>
            <person name="Holt S."/>
            <person name="Cochrane G."/>
            <person name="Meng A."/>
            <person name="Brown T."/>
            <person name="Cohen L."/>
        </authorList>
    </citation>
    <scope>NUCLEOTIDE SEQUENCE</scope>
    <source>
        <strain evidence="3">CCMP826</strain>
    </source>
</reference>
<gene>
    <name evidence="3" type="ORF">HTAM1171_LOCUS338</name>
</gene>
<proteinExistence type="predicted"/>
<sequence length="266" mass="30235">MSLKEEFVETEEEVLKYLNEEADDQLRDVFIDVEGTSDSGTWEEALWNSLALIGIMSALLAISREDSFLVTFVGVVCLIATPAAAIKEVKLTNMEALRALARKMREQVKLFAKQNKRLKSENDRLEKNVNRLKSTESALEEISKQQGQSVEMLIKQVEEFKKIQKDIKQSLEAQIIQNLISVIMAADQDGDFVMEDGEIDELILRLNSVEGVQIDEVLFKKVLKKSNHSLSAVLEIVRNLLDDKVPEEENIFKIVTNKLLPRELQT</sequence>
<dbReference type="EMBL" id="HBGV01000502">
    <property type="protein sequence ID" value="CAD9466389.1"/>
    <property type="molecule type" value="Transcribed_RNA"/>
</dbReference>
<feature type="coiled-coil region" evidence="1">
    <location>
        <begin position="94"/>
        <end position="145"/>
    </location>
</feature>
<keyword evidence="2" id="KW-0472">Membrane</keyword>
<keyword evidence="2" id="KW-1133">Transmembrane helix</keyword>
<accession>A0A7S2DX52</accession>
<organism evidence="3">
    <name type="scientific">Helicotheca tamesis</name>
    <dbReference type="NCBI Taxonomy" id="374047"/>
    <lineage>
        <taxon>Eukaryota</taxon>
        <taxon>Sar</taxon>
        <taxon>Stramenopiles</taxon>
        <taxon>Ochrophyta</taxon>
        <taxon>Bacillariophyta</taxon>
        <taxon>Mediophyceae</taxon>
        <taxon>Lithodesmiophycidae</taxon>
        <taxon>Lithodesmiales</taxon>
        <taxon>Lithodesmiaceae</taxon>
        <taxon>Helicotheca</taxon>
    </lineage>
</organism>
<evidence type="ECO:0000256" key="2">
    <source>
        <dbReference type="SAM" id="Phobius"/>
    </source>
</evidence>
<evidence type="ECO:0000256" key="1">
    <source>
        <dbReference type="SAM" id="Coils"/>
    </source>
</evidence>
<evidence type="ECO:0000313" key="3">
    <source>
        <dbReference type="EMBL" id="CAD9466389.1"/>
    </source>
</evidence>
<name>A0A7S2DX52_9STRA</name>
<dbReference type="AlphaFoldDB" id="A0A7S2DX52"/>
<keyword evidence="2" id="KW-0812">Transmembrane</keyword>